<dbReference type="Proteomes" id="UP000199800">
    <property type="component" value="Unassembled WGS sequence"/>
</dbReference>
<dbReference type="STRING" id="29364.SAMN04487772_10297"/>
<reference evidence="2 3" key="1">
    <citation type="submission" date="2016-10" db="EMBL/GenBank/DDBJ databases">
        <authorList>
            <person name="de Groot N.N."/>
        </authorList>
    </citation>
    <scope>NUCLEOTIDE SEQUENCE [LARGE SCALE GENOMIC DNA]</scope>
    <source>
        <strain evidence="2 3">DSM 1801</strain>
    </source>
</reference>
<dbReference type="PANTHER" id="PTHR35902:SF6">
    <property type="entry name" value="CONSERVED WITHIN P. AEROPHILUM"/>
    <property type="match status" value="1"/>
</dbReference>
<evidence type="ECO:0000313" key="3">
    <source>
        <dbReference type="Proteomes" id="UP000199800"/>
    </source>
</evidence>
<keyword evidence="1" id="KW-0472">Membrane</keyword>
<keyword evidence="3" id="KW-1185">Reference proteome</keyword>
<dbReference type="OrthoDB" id="2062147at2"/>
<dbReference type="AlphaFoldDB" id="A0A1H9YME7"/>
<dbReference type="EMBL" id="FOHN01000002">
    <property type="protein sequence ID" value="SES70209.1"/>
    <property type="molecule type" value="Genomic_DNA"/>
</dbReference>
<proteinExistence type="predicted"/>
<dbReference type="Pfam" id="PF05753">
    <property type="entry name" value="TRAP_beta"/>
    <property type="match status" value="1"/>
</dbReference>
<keyword evidence="1" id="KW-0812">Transmembrane</keyword>
<accession>A0A1H9YME7</accession>
<protein>
    <submittedName>
        <fullName evidence="2">Translocon-associated protein beta (TRAPB)</fullName>
    </submittedName>
</protein>
<keyword evidence="1" id="KW-1133">Transmembrane helix</keyword>
<feature type="transmembrane region" description="Helical" evidence="1">
    <location>
        <begin position="12"/>
        <end position="34"/>
    </location>
</feature>
<dbReference type="InterPro" id="IPR013783">
    <property type="entry name" value="Ig-like_fold"/>
</dbReference>
<sequence length="722" mass="80513">MNTRINSGMNTRINFLCYISVLIFCITSVCNWNMGACYASGSESEGPKWFVFATEEVPEITLKQEEKAEVTLAVRASREREVHKIAVNTRNTPFTIKGVPKLYQKDEKDKYIEVNHIGGGDYFLKFTIMAKESTSTKTYNLPIIFLAGDAHSDIESYQLEDVISVTYEAEEQVVTSAELTISDIQCKSVMQYGETADVVYTIKNTGDGTATNIIVDYEGMNDDGILPAENGVKKKLSPIKPNKSRKITLPVKVSKNAVSGSKKITIRVSYHVREEDTNYVVEREEFYIRTERKRDTKPKAPKILIRNIRQSEKMPVAGENVTLSFDILNVGKLEAKNITVTPKELSRKTFTPLGENPAVYIKSLKIGQKRSVKLSYNISRQIEGGLSYIDYAVVFRDANGIENSDSVKLYVKNIKAKKEDVSKGVPRLIIKKYTAGKESVMAGGMFKLKFDVANTHVSSRAENIRVTMTSDETGAFSIAKGSNSFYITSIEAKNCKHMEIPIKVNGNCTTKSYPLKLEFQYDYRSVQNGKEVVTSGVLASEVLSIQVEENARPSLNIIKVGAYGELIYGEADRLTFEFHNQGKSPLYNVQIEIKGDFETAQKSYYIGTVEAGKGSSHEAEITPIVEGTATGVMIVTYENSNGKKGKKKAVFKGEVVPATGINVNDMGTEPDNVDNAKRNSSISLPVFILVEVMIFALSALVVRRFMISRYRKKKLLEEEMEL</sequence>
<evidence type="ECO:0000313" key="2">
    <source>
        <dbReference type="EMBL" id="SES70209.1"/>
    </source>
</evidence>
<evidence type="ECO:0000256" key="1">
    <source>
        <dbReference type="SAM" id="Phobius"/>
    </source>
</evidence>
<gene>
    <name evidence="2" type="ORF">SAMN04487772_10297</name>
</gene>
<feature type="transmembrane region" description="Helical" evidence="1">
    <location>
        <begin position="682"/>
        <end position="702"/>
    </location>
</feature>
<dbReference type="Gene3D" id="2.60.40.10">
    <property type="entry name" value="Immunoglobulins"/>
    <property type="match status" value="1"/>
</dbReference>
<dbReference type="RefSeq" id="WP_092475525.1">
    <property type="nucleotide sequence ID" value="NZ_FOHN01000002.1"/>
</dbReference>
<dbReference type="PANTHER" id="PTHR35902">
    <property type="entry name" value="S-LAYER DOMAIN-LIKE PROTEIN-RELATED"/>
    <property type="match status" value="1"/>
</dbReference>
<name>A0A1H9YME7_9FIRM</name>
<organism evidence="2 3">
    <name type="scientific">[Clostridium] polysaccharolyticum</name>
    <dbReference type="NCBI Taxonomy" id="29364"/>
    <lineage>
        <taxon>Bacteria</taxon>
        <taxon>Bacillati</taxon>
        <taxon>Bacillota</taxon>
        <taxon>Clostridia</taxon>
        <taxon>Lachnospirales</taxon>
        <taxon>Lachnospiraceae</taxon>
    </lineage>
</organism>